<comment type="pathway">
    <text evidence="2 14">Glycan biosynthesis; trehalose biosynthesis.</text>
</comment>
<dbReference type="UniPathway" id="UPA00299"/>
<dbReference type="Proteomes" id="UP000286402">
    <property type="component" value="Unassembled WGS sequence"/>
</dbReference>
<keyword evidence="6" id="KW-0963">Cytoplasm</keyword>
<name>A0A420G170_9SPHI</name>
<dbReference type="InterPro" id="IPR014756">
    <property type="entry name" value="Ig_E-set"/>
</dbReference>
<dbReference type="EC" id="3.2.1.141" evidence="4 13"/>
<dbReference type="InterPro" id="IPR017853">
    <property type="entry name" value="GH"/>
</dbReference>
<keyword evidence="9 14" id="KW-0326">Glycosidase</keyword>
<keyword evidence="7 14" id="KW-0378">Hydrolase</keyword>
<evidence type="ECO:0000256" key="1">
    <source>
        <dbReference type="ARBA" id="ARBA00004496"/>
    </source>
</evidence>
<evidence type="ECO:0000256" key="10">
    <source>
        <dbReference type="ARBA" id="ARBA00032057"/>
    </source>
</evidence>
<evidence type="ECO:0000259" key="18">
    <source>
        <dbReference type="SMART" id="SM00642"/>
    </source>
</evidence>
<dbReference type="RefSeq" id="WP_120333751.1">
    <property type="nucleotide sequence ID" value="NZ_MCAQ01000006.1"/>
</dbReference>
<accession>A0A420G170</accession>
<feature type="binding site" evidence="16">
    <location>
        <begin position="259"/>
        <end position="264"/>
    </location>
    <ligand>
        <name>substrate</name>
    </ligand>
</feature>
<evidence type="ECO:0000256" key="8">
    <source>
        <dbReference type="ARBA" id="ARBA00023277"/>
    </source>
</evidence>
<evidence type="ECO:0000256" key="12">
    <source>
        <dbReference type="ARBA" id="ARBA00034013"/>
    </source>
</evidence>
<dbReference type="InterPro" id="IPR013783">
    <property type="entry name" value="Ig-like_fold"/>
</dbReference>
<evidence type="ECO:0000256" key="17">
    <source>
        <dbReference type="PIRSR" id="PIRSR006337-3"/>
    </source>
</evidence>
<evidence type="ECO:0000256" key="15">
    <source>
        <dbReference type="PIRSR" id="PIRSR006337-1"/>
    </source>
</evidence>
<comment type="similarity">
    <text evidence="3 14">Belongs to the glycosyl hydrolase 13 family.</text>
</comment>
<dbReference type="GO" id="GO:0005992">
    <property type="term" value="P:trehalose biosynthetic process"/>
    <property type="evidence" value="ECO:0007669"/>
    <property type="project" value="UniProtKB-UniRule"/>
</dbReference>
<evidence type="ECO:0000256" key="11">
    <source>
        <dbReference type="ARBA" id="ARBA00033284"/>
    </source>
</evidence>
<gene>
    <name evidence="19" type="ORF">BCY89_26525</name>
</gene>
<dbReference type="PIRSF" id="PIRSF006337">
    <property type="entry name" value="Trehalose_TreZ"/>
    <property type="match status" value="1"/>
</dbReference>
<dbReference type="SUPFAM" id="SSF81296">
    <property type="entry name" value="E set domains"/>
    <property type="match status" value="1"/>
</dbReference>
<protein>
    <recommendedName>
        <fullName evidence="5 13">Malto-oligosyltrehalose trehalohydrolase</fullName>
        <shortName evidence="14">MTHase</shortName>
        <ecNumber evidence="4 13">3.2.1.141</ecNumber>
    </recommendedName>
    <alternativeName>
        <fullName evidence="11 14">4-alpha-D-((1-&gt;4)-alpha-D-glucano)trehalose trehalohydrolase</fullName>
    </alternativeName>
    <alternativeName>
        <fullName evidence="10 14">Maltooligosyl trehalose trehalohydrolase</fullName>
    </alternativeName>
</protein>
<evidence type="ECO:0000256" key="3">
    <source>
        <dbReference type="ARBA" id="ARBA00008061"/>
    </source>
</evidence>
<feature type="binding site" evidence="16">
    <location>
        <begin position="391"/>
        <end position="396"/>
    </location>
    <ligand>
        <name>substrate</name>
    </ligand>
</feature>
<comment type="catalytic activity">
    <reaction evidence="12 14">
        <text>hydrolysis of (1-&gt;4)-alpha-D-glucosidic linkage in 4-alpha-D-[(1-&gt;4)-alpha-D-glucanosyl]n trehalose to yield trehalose and (1-&gt;4)-alpha-D-glucan.</text>
        <dbReference type="EC" id="3.2.1.141"/>
    </reaction>
</comment>
<dbReference type="Pfam" id="PF00128">
    <property type="entry name" value="Alpha-amylase"/>
    <property type="match status" value="1"/>
</dbReference>
<evidence type="ECO:0000256" key="9">
    <source>
        <dbReference type="ARBA" id="ARBA00023295"/>
    </source>
</evidence>
<feature type="active site" description="Proton donor" evidence="15">
    <location>
        <position position="298"/>
    </location>
</feature>
<comment type="caution">
    <text evidence="19">The sequence shown here is derived from an EMBL/GenBank/DDBJ whole genome shotgun (WGS) entry which is preliminary data.</text>
</comment>
<dbReference type="EMBL" id="MCAQ01000006">
    <property type="protein sequence ID" value="RKF38905.1"/>
    <property type="molecule type" value="Genomic_DNA"/>
</dbReference>
<evidence type="ECO:0000313" key="19">
    <source>
        <dbReference type="EMBL" id="RKF38905.1"/>
    </source>
</evidence>
<keyword evidence="8" id="KW-0119">Carbohydrate metabolism</keyword>
<evidence type="ECO:0000256" key="2">
    <source>
        <dbReference type="ARBA" id="ARBA00005199"/>
    </source>
</evidence>
<evidence type="ECO:0000256" key="7">
    <source>
        <dbReference type="ARBA" id="ARBA00022801"/>
    </source>
</evidence>
<evidence type="ECO:0000256" key="5">
    <source>
        <dbReference type="ARBA" id="ARBA00015938"/>
    </source>
</evidence>
<dbReference type="GO" id="GO:0005737">
    <property type="term" value="C:cytoplasm"/>
    <property type="evidence" value="ECO:0007669"/>
    <property type="project" value="UniProtKB-SubCell"/>
</dbReference>
<dbReference type="AlphaFoldDB" id="A0A420G170"/>
<dbReference type="Gene3D" id="2.60.40.10">
    <property type="entry name" value="Immunoglobulins"/>
    <property type="match status" value="1"/>
</dbReference>
<dbReference type="InterPro" id="IPR012768">
    <property type="entry name" value="Trehalose_TreZ"/>
</dbReference>
<evidence type="ECO:0000256" key="6">
    <source>
        <dbReference type="ARBA" id="ARBA00022490"/>
    </source>
</evidence>
<dbReference type="NCBIfam" id="TIGR02402">
    <property type="entry name" value="trehalose_TreZ"/>
    <property type="match status" value="1"/>
</dbReference>
<feature type="domain" description="Glycosyl hydrolase family 13 catalytic" evidence="18">
    <location>
        <begin position="115"/>
        <end position="459"/>
    </location>
</feature>
<dbReference type="CDD" id="cd02853">
    <property type="entry name" value="E_set_MTHase_like_N"/>
    <property type="match status" value="1"/>
</dbReference>
<comment type="subcellular location">
    <subcellularLocation>
        <location evidence="1 15">Cytoplasm</location>
    </subcellularLocation>
</comment>
<feature type="site" description="Transition state stabilizer" evidence="17">
    <location>
        <position position="392"/>
    </location>
</feature>
<dbReference type="InterPro" id="IPR006047">
    <property type="entry name" value="GH13_cat_dom"/>
</dbReference>
<evidence type="ECO:0000313" key="20">
    <source>
        <dbReference type="Proteomes" id="UP000286402"/>
    </source>
</evidence>
<dbReference type="InterPro" id="IPR044901">
    <property type="entry name" value="Trehalose_TreZ_E-set_sf"/>
</dbReference>
<proteinExistence type="inferred from homology"/>
<dbReference type="Gene3D" id="1.10.10.760">
    <property type="entry name" value="E-set domains of sugar-utilizing enzymes"/>
    <property type="match status" value="1"/>
</dbReference>
<feature type="binding site" evidence="16">
    <location>
        <begin position="323"/>
        <end position="327"/>
    </location>
    <ligand>
        <name>substrate</name>
    </ligand>
</feature>
<evidence type="ECO:0000256" key="13">
    <source>
        <dbReference type="NCBIfam" id="TIGR02402"/>
    </source>
</evidence>
<evidence type="ECO:0000256" key="16">
    <source>
        <dbReference type="PIRSR" id="PIRSR006337-2"/>
    </source>
</evidence>
<keyword evidence="20" id="KW-1185">Reference proteome</keyword>
<feature type="active site" description="Nucleophile" evidence="15">
    <location>
        <position position="261"/>
    </location>
</feature>
<evidence type="ECO:0000256" key="14">
    <source>
        <dbReference type="PIRNR" id="PIRNR006337"/>
    </source>
</evidence>
<sequence>MSKTGIEQLGIRRNGDLWQIRVWAPMAKNVLCRFYQKDMEIALKPQQYGYWYAETDLLAAGDLYWISVDGNELPDPISLSQPEGVHGPSKIVDLTFSWTDKDYRAPALSDFIIYELHVGTFTSSHDFDGVIKKIPYLKDLGITAIEIMPVAQFPGERNWGYDGVFPFAVQDSYGGASEFQRLVNSCHEANIAVILDIVYNHLGPEGNYFSNYGPYFTDKYHTPWGNALNYDDSYCHGQRDLVLNNVRMWFEDFHIDALRLDAVHAIKDFNAVHILQQIRKETDEIIAKSGKNHFLFIECDLNDRRFLDPLANNGFGMDAQWLDEFHHSLRVSVGEPKKGYYEEFSGLADLAKAYEKAYVFDGNYSPHREKFFGTDTLGIKGDHFIVFCQNHDQVGNRMMGDRAASLYPVEITRLMAFAVFISPYLPLLFMGEEWGTKGAFPYFTSHSDPKLVEQVREGRKKEFEDFFEDSEFLDPQDETTFRNTVLNWDEQDSEVHQKHLSYYRSLIAFRKTNPVLKNIQRDEMTAKCLPDQKVLILSMRKNNSSLVVLMNFSATVQQVTLPEDLQWKMIFNTNEMDAAVLSDTDYAQITVASLKPWSGQVYISI</sequence>
<dbReference type="SUPFAM" id="SSF51445">
    <property type="entry name" value="(Trans)glycosidases"/>
    <property type="match status" value="1"/>
</dbReference>
<reference evidence="19 20" key="1">
    <citation type="submission" date="2016-07" db="EMBL/GenBank/DDBJ databases">
        <title>Genome analysis of Sphingobacterium siyangense T12B17.</title>
        <authorList>
            <person name="Xu D."/>
            <person name="Su Y."/>
            <person name="Zheng S."/>
        </authorList>
    </citation>
    <scope>NUCLEOTIDE SEQUENCE [LARGE SCALE GENOMIC DNA]</scope>
    <source>
        <strain evidence="19 20">T12B17</strain>
    </source>
</reference>
<dbReference type="PANTHER" id="PTHR43002">
    <property type="entry name" value="GLYCOGEN DEBRANCHING ENZYME"/>
    <property type="match status" value="1"/>
</dbReference>
<dbReference type="CDD" id="cd11325">
    <property type="entry name" value="AmyAc_GTHase"/>
    <property type="match status" value="1"/>
</dbReference>
<dbReference type="Gene3D" id="3.20.20.80">
    <property type="entry name" value="Glycosidases"/>
    <property type="match status" value="1"/>
</dbReference>
<evidence type="ECO:0000256" key="4">
    <source>
        <dbReference type="ARBA" id="ARBA00012268"/>
    </source>
</evidence>
<dbReference type="GO" id="GO:0033942">
    <property type="term" value="F:4-alpha-D-(1-&gt;4)-alpha-D-glucanotrehalose trehalohydrolase activity"/>
    <property type="evidence" value="ECO:0007669"/>
    <property type="project" value="UniProtKB-EC"/>
</dbReference>
<dbReference type="SMART" id="SM00642">
    <property type="entry name" value="Aamy"/>
    <property type="match status" value="1"/>
</dbReference>
<organism evidence="19 20">
    <name type="scientific">Sphingobacterium siyangense</name>
    <dbReference type="NCBI Taxonomy" id="459529"/>
    <lineage>
        <taxon>Bacteria</taxon>
        <taxon>Pseudomonadati</taxon>
        <taxon>Bacteroidota</taxon>
        <taxon>Sphingobacteriia</taxon>
        <taxon>Sphingobacteriales</taxon>
        <taxon>Sphingobacteriaceae</taxon>
        <taxon>Sphingobacterium</taxon>
    </lineage>
</organism>